<keyword evidence="3" id="KW-1185">Reference proteome</keyword>
<feature type="region of interest" description="Disordered" evidence="1">
    <location>
        <begin position="1"/>
        <end position="75"/>
    </location>
</feature>
<dbReference type="Proteomes" id="UP000751190">
    <property type="component" value="Unassembled WGS sequence"/>
</dbReference>
<sequence length="75" mass="8025">MSHRPADHNIFSDDGPAKVKMPGSDKRPKDNELFGELGASAQMRKGNSAGKNITDSSLQLGGDYPEPPSVTDKVK</sequence>
<protein>
    <submittedName>
        <fullName evidence="2">Uncharacterized protein</fullName>
    </submittedName>
</protein>
<name>A0A8J6CD15_DIALT</name>
<evidence type="ECO:0000256" key="1">
    <source>
        <dbReference type="SAM" id="MobiDB-lite"/>
    </source>
</evidence>
<comment type="caution">
    <text evidence="2">The sequence shown here is derived from an EMBL/GenBank/DDBJ whole genome shotgun (WGS) entry which is preliminary data.</text>
</comment>
<reference evidence="2" key="1">
    <citation type="submission" date="2021-05" db="EMBL/GenBank/DDBJ databases">
        <title>The genome of the haptophyte Pavlova lutheri (Diacronema luteri, Pavlovales) - a model for lipid biosynthesis in eukaryotic algae.</title>
        <authorList>
            <person name="Hulatt C.J."/>
            <person name="Posewitz M.C."/>
        </authorList>
    </citation>
    <scope>NUCLEOTIDE SEQUENCE</scope>
    <source>
        <strain evidence="2">NIVA-4/92</strain>
    </source>
</reference>
<feature type="compositionally biased region" description="Polar residues" evidence="1">
    <location>
        <begin position="49"/>
        <end position="59"/>
    </location>
</feature>
<dbReference type="AlphaFoldDB" id="A0A8J6CD15"/>
<dbReference type="OrthoDB" id="10609222at2759"/>
<proteinExistence type="predicted"/>
<organism evidence="2 3">
    <name type="scientific">Diacronema lutheri</name>
    <name type="common">Unicellular marine alga</name>
    <name type="synonym">Monochrysis lutheri</name>
    <dbReference type="NCBI Taxonomy" id="2081491"/>
    <lineage>
        <taxon>Eukaryota</taxon>
        <taxon>Haptista</taxon>
        <taxon>Haptophyta</taxon>
        <taxon>Pavlovophyceae</taxon>
        <taxon>Pavlovales</taxon>
        <taxon>Pavlovaceae</taxon>
        <taxon>Diacronema</taxon>
    </lineage>
</organism>
<gene>
    <name evidence="2" type="ORF">KFE25_008050</name>
</gene>
<accession>A0A8J6CD15</accession>
<feature type="compositionally biased region" description="Basic and acidic residues" evidence="1">
    <location>
        <begin position="1"/>
        <end position="32"/>
    </location>
</feature>
<evidence type="ECO:0000313" key="3">
    <source>
        <dbReference type="Proteomes" id="UP000751190"/>
    </source>
</evidence>
<evidence type="ECO:0000313" key="2">
    <source>
        <dbReference type="EMBL" id="KAG8466671.1"/>
    </source>
</evidence>
<dbReference type="EMBL" id="JAGTXO010000007">
    <property type="protein sequence ID" value="KAG8466671.1"/>
    <property type="molecule type" value="Genomic_DNA"/>
</dbReference>